<comment type="caution">
    <text evidence="3">The sequence shown here is derived from an EMBL/GenBank/DDBJ whole genome shotgun (WGS) entry which is preliminary data.</text>
</comment>
<keyword evidence="1" id="KW-0472">Membrane</keyword>
<feature type="chain" id="PRO_5015769688" evidence="2">
    <location>
        <begin position="22"/>
        <end position="112"/>
    </location>
</feature>
<dbReference type="NCBIfam" id="TIGR01300">
    <property type="entry name" value="CPA3_mnhG_phaG"/>
    <property type="match status" value="1"/>
</dbReference>
<dbReference type="PANTHER" id="PTHR34703:SF1">
    <property type="entry name" value="ANTIPORTER SUBUNIT MNHG2-RELATED"/>
    <property type="match status" value="1"/>
</dbReference>
<dbReference type="InterPro" id="IPR005133">
    <property type="entry name" value="PhaG_MnhG_YufB"/>
</dbReference>
<dbReference type="RefSeq" id="WP_109456672.1">
    <property type="nucleotide sequence ID" value="NZ_QFBC01000001.1"/>
</dbReference>
<proteinExistence type="predicted"/>
<keyword evidence="2" id="KW-0732">Signal</keyword>
<dbReference type="PANTHER" id="PTHR34703">
    <property type="entry name" value="ANTIPORTER SUBUNIT MNHG2-RELATED"/>
    <property type="match status" value="1"/>
</dbReference>
<dbReference type="EMBL" id="QFBC01000001">
    <property type="protein sequence ID" value="PWE58155.1"/>
    <property type="molecule type" value="Genomic_DNA"/>
</dbReference>
<dbReference type="Pfam" id="PF03334">
    <property type="entry name" value="PhaG_MnhG_YufB"/>
    <property type="match status" value="1"/>
</dbReference>
<evidence type="ECO:0000256" key="1">
    <source>
        <dbReference type="SAM" id="Phobius"/>
    </source>
</evidence>
<keyword evidence="1" id="KW-0812">Transmembrane</keyword>
<keyword evidence="4" id="KW-1185">Reference proteome</keyword>
<evidence type="ECO:0000256" key="2">
    <source>
        <dbReference type="SAM" id="SignalP"/>
    </source>
</evidence>
<evidence type="ECO:0000313" key="4">
    <source>
        <dbReference type="Proteomes" id="UP000245252"/>
    </source>
</evidence>
<dbReference type="NCBIfam" id="NF009314">
    <property type="entry name" value="PRK12674.1-2"/>
    <property type="match status" value="1"/>
</dbReference>
<reference evidence="3 4" key="1">
    <citation type="submission" date="2018-05" db="EMBL/GenBank/DDBJ databases">
        <title>The draft genome of strain NS-104.</title>
        <authorList>
            <person name="Hang P."/>
            <person name="Jiang J."/>
        </authorList>
    </citation>
    <scope>NUCLEOTIDE SEQUENCE [LARGE SCALE GENOMIC DNA]</scope>
    <source>
        <strain evidence="3 4">NS-104</strain>
    </source>
</reference>
<name>A0A2U2DXU9_9HYPH</name>
<feature type="transmembrane region" description="Helical" evidence="1">
    <location>
        <begin position="63"/>
        <end position="88"/>
    </location>
</feature>
<protein>
    <submittedName>
        <fullName evidence="3">Na+/H+ antiporter subunit G</fullName>
    </submittedName>
</protein>
<dbReference type="AlphaFoldDB" id="A0A2U2DXU9"/>
<organism evidence="3 4">
    <name type="scientific">Metarhizobium album</name>
    <dbReference type="NCBI Taxonomy" id="2182425"/>
    <lineage>
        <taxon>Bacteria</taxon>
        <taxon>Pseudomonadati</taxon>
        <taxon>Pseudomonadota</taxon>
        <taxon>Alphaproteobacteria</taxon>
        <taxon>Hyphomicrobiales</taxon>
        <taxon>Rhizobiaceae</taxon>
        <taxon>Metarhizobium</taxon>
    </lineage>
</organism>
<evidence type="ECO:0000313" key="3">
    <source>
        <dbReference type="EMBL" id="PWE58155.1"/>
    </source>
</evidence>
<accession>A0A2U2DXU9</accession>
<sequence>MMADALALLCAFLLVAGSAFALTAAIGINRFPDLFTRMHAASKAGTVGSSLLLLAAGLYSWDFAVFLRALAGIAFLILTAPVAAHLLARAAKGSGYRISTLSVRATHRDNKK</sequence>
<keyword evidence="1" id="KW-1133">Transmembrane helix</keyword>
<dbReference type="OrthoDB" id="4427992at2"/>
<dbReference type="GO" id="GO:0015385">
    <property type="term" value="F:sodium:proton antiporter activity"/>
    <property type="evidence" value="ECO:0007669"/>
    <property type="project" value="TreeGrafter"/>
</dbReference>
<feature type="signal peptide" evidence="2">
    <location>
        <begin position="1"/>
        <end position="21"/>
    </location>
</feature>
<dbReference type="Proteomes" id="UP000245252">
    <property type="component" value="Unassembled WGS sequence"/>
</dbReference>
<gene>
    <name evidence="3" type="ORF">DEM27_02930</name>
</gene>